<protein>
    <submittedName>
        <fullName evidence="8">TonB-linked outer membrane protein, SusC/RagA family</fullName>
    </submittedName>
</protein>
<keyword evidence="3 7" id="KW-1134">Transmembrane beta strand</keyword>
<dbReference type="RefSeq" id="WP_074238110.1">
    <property type="nucleotide sequence ID" value="NZ_FSRA01000001.1"/>
</dbReference>
<evidence type="ECO:0000256" key="2">
    <source>
        <dbReference type="ARBA" id="ARBA00022448"/>
    </source>
</evidence>
<keyword evidence="5 7" id="KW-0472">Membrane</keyword>
<dbReference type="AlphaFoldDB" id="A0A1N6DMK6"/>
<keyword evidence="6 7" id="KW-0998">Cell outer membrane</keyword>
<dbReference type="PROSITE" id="PS52016">
    <property type="entry name" value="TONB_DEPENDENT_REC_3"/>
    <property type="match status" value="1"/>
</dbReference>
<dbReference type="OrthoDB" id="9768177at2"/>
<evidence type="ECO:0000256" key="7">
    <source>
        <dbReference type="PROSITE-ProRule" id="PRU01360"/>
    </source>
</evidence>
<dbReference type="InterPro" id="IPR023996">
    <property type="entry name" value="TonB-dep_OMP_SusC/RagA"/>
</dbReference>
<evidence type="ECO:0000256" key="3">
    <source>
        <dbReference type="ARBA" id="ARBA00022452"/>
    </source>
</evidence>
<evidence type="ECO:0000256" key="5">
    <source>
        <dbReference type="ARBA" id="ARBA00023136"/>
    </source>
</evidence>
<dbReference type="STRING" id="536979.SAMN04488055_0915"/>
<dbReference type="Proteomes" id="UP000185003">
    <property type="component" value="Unassembled WGS sequence"/>
</dbReference>
<keyword evidence="2 7" id="KW-0813">Transport</keyword>
<dbReference type="EMBL" id="FSRA01000001">
    <property type="protein sequence ID" value="SIN71976.1"/>
    <property type="molecule type" value="Genomic_DNA"/>
</dbReference>
<proteinExistence type="inferred from homology"/>
<name>A0A1N6DMK6_9BACT</name>
<reference evidence="8 9" key="1">
    <citation type="submission" date="2016-11" db="EMBL/GenBank/DDBJ databases">
        <authorList>
            <person name="Jaros S."/>
            <person name="Januszkiewicz K."/>
            <person name="Wedrychowicz H."/>
        </authorList>
    </citation>
    <scope>NUCLEOTIDE SEQUENCE [LARGE SCALE GENOMIC DNA]</scope>
    <source>
        <strain evidence="8 9">DSM 24787</strain>
    </source>
</reference>
<dbReference type="GO" id="GO:0009279">
    <property type="term" value="C:cell outer membrane"/>
    <property type="evidence" value="ECO:0007669"/>
    <property type="project" value="UniProtKB-SubCell"/>
</dbReference>
<keyword evidence="9" id="KW-1185">Reference proteome</keyword>
<comment type="similarity">
    <text evidence="7">Belongs to the TonB-dependent receptor family.</text>
</comment>
<evidence type="ECO:0000256" key="6">
    <source>
        <dbReference type="ARBA" id="ARBA00023237"/>
    </source>
</evidence>
<accession>A0A1N6DMK6</accession>
<comment type="subcellular location">
    <subcellularLocation>
        <location evidence="1 7">Cell outer membrane</location>
        <topology evidence="1 7">Multi-pass membrane protein</topology>
    </subcellularLocation>
</comment>
<evidence type="ECO:0000313" key="8">
    <source>
        <dbReference type="EMBL" id="SIN71976.1"/>
    </source>
</evidence>
<keyword evidence="4 7" id="KW-0812">Transmembrane</keyword>
<dbReference type="SUPFAM" id="SSF56935">
    <property type="entry name" value="Porins"/>
    <property type="match status" value="1"/>
</dbReference>
<gene>
    <name evidence="8" type="ORF">SAMN04488055_0915</name>
</gene>
<dbReference type="NCBIfam" id="TIGR04056">
    <property type="entry name" value="OMP_RagA_SusC"/>
    <property type="match status" value="1"/>
</dbReference>
<dbReference type="InterPro" id="IPR037066">
    <property type="entry name" value="Plug_dom_sf"/>
</dbReference>
<dbReference type="Gene3D" id="2.170.130.10">
    <property type="entry name" value="TonB-dependent receptor, plug domain"/>
    <property type="match status" value="1"/>
</dbReference>
<dbReference type="InterPro" id="IPR039426">
    <property type="entry name" value="TonB-dep_rcpt-like"/>
</dbReference>
<sequence length="926" mass="103412">MVKKYAIPLCFGLTLCLPGIRVSAKPMEDTVIRRASVSQRLPAAASRILPLKDTVPVLFGAQSGTTMLQSYGIVRYDDIRSMPVTQLENSLYGKLAGLYLLQTSIEPGQDAATMSIRGAGPLVVIDGVPRSITSIDPEQIASVSLIKDALGTAMYGMRGENGVILITTKHGYNGKKRISFTAQSAIQQQLKRPKFLKAFDYASLYNEALQNDGKQPVYSPADLEAWRTGSDPFGHPDVDWYNTVLKDQAGMQRYNLNIAGGGRSARYFVDLDYLNQQGYFITDSKNTYPTNNFYKRYVFRTNIDVDLTKTTLVNLNVFGRIRNGNEPGAETSGIYSSLLTTPNNAYPMLNSDGSLGGNAQYTNNIYGQAVRSGYRPNYNRNLSIDLSVKQKLDAVLPGLFVKGLASFNGYYNENINRSKSFAVYNGTSKIGTDGTQSNTAANSAENRQAYTEFQVGYDSAFGAHQVSIVGLYFRDTYTDGKQLPLINSSFSARAAYNYAQKYLLEFTMAYSRNNMYYQKQWGYFPAVGIGWNIARENWFREALPSIGTLKLRGSYGLTGNSSNAGYYTYLQFYTQNTSYALGNPATSYAGISESALANPYLTWEKAKKLNVGLDVALLQDKLQFTAEYFDVRRTDLIMRRGTNASTIIGNTIPLENIGASTYSGMEFSADYHSRAGQLGYYVNANLSFIKSRVDDMDEVSRRYSWNKRTGLPVGQNFGLVADGFYNTKDELDNHPRLDGYTPVPGDLKYKDLNNDGVINVFDERAIGTTKPQVYYGVNMGLNWKGFDLSMVWQGVMNRYIFLTGNNTYEFQNSGKGQAMEHHLGRWTPATAATATYPRLTVGTNVNNHRASTFWLKDGKYLRLKNLELGYTLPQDWVRFTRLGSIRAFANAYNLLTFTPLDRVDPESYQGAYPNQRIYNFGVNIQL</sequence>
<organism evidence="8 9">
    <name type="scientific">Chitinophaga niabensis</name>
    <dbReference type="NCBI Taxonomy" id="536979"/>
    <lineage>
        <taxon>Bacteria</taxon>
        <taxon>Pseudomonadati</taxon>
        <taxon>Bacteroidota</taxon>
        <taxon>Chitinophagia</taxon>
        <taxon>Chitinophagales</taxon>
        <taxon>Chitinophagaceae</taxon>
        <taxon>Chitinophaga</taxon>
    </lineage>
</organism>
<dbReference type="Gene3D" id="2.40.170.20">
    <property type="entry name" value="TonB-dependent receptor, beta-barrel domain"/>
    <property type="match status" value="1"/>
</dbReference>
<evidence type="ECO:0000256" key="4">
    <source>
        <dbReference type="ARBA" id="ARBA00022692"/>
    </source>
</evidence>
<evidence type="ECO:0000313" key="9">
    <source>
        <dbReference type="Proteomes" id="UP000185003"/>
    </source>
</evidence>
<dbReference type="InterPro" id="IPR036942">
    <property type="entry name" value="Beta-barrel_TonB_sf"/>
</dbReference>
<evidence type="ECO:0000256" key="1">
    <source>
        <dbReference type="ARBA" id="ARBA00004571"/>
    </source>
</evidence>